<dbReference type="Gene3D" id="3.30.430.20">
    <property type="entry name" value="Gnk2 domain, C-X8-C-X2-C motif"/>
    <property type="match status" value="1"/>
</dbReference>
<evidence type="ECO:0000259" key="6">
    <source>
        <dbReference type="PROSITE" id="PS51473"/>
    </source>
</evidence>
<evidence type="ECO:0000256" key="1">
    <source>
        <dbReference type="ARBA" id="ARBA00004613"/>
    </source>
</evidence>
<comment type="caution">
    <text evidence="7">The sequence shown here is derived from an EMBL/GenBank/DDBJ whole genome shotgun (WGS) entry which is preliminary data.</text>
</comment>
<proteinExistence type="inferred from homology"/>
<comment type="similarity">
    <text evidence="5">Belongs to the cysteine-rich repeat secretory protein family.</text>
</comment>
<gene>
    <name evidence="7" type="primary">A09g500650.1_BraROA</name>
    <name evidence="7" type="ORF">IGI04_033235</name>
</gene>
<dbReference type="Pfam" id="PF01657">
    <property type="entry name" value="Stress-antifung"/>
    <property type="match status" value="1"/>
</dbReference>
<organism evidence="7 8">
    <name type="scientific">Brassica rapa subsp. trilocularis</name>
    <dbReference type="NCBI Taxonomy" id="1813537"/>
    <lineage>
        <taxon>Eukaryota</taxon>
        <taxon>Viridiplantae</taxon>
        <taxon>Streptophyta</taxon>
        <taxon>Embryophyta</taxon>
        <taxon>Tracheophyta</taxon>
        <taxon>Spermatophyta</taxon>
        <taxon>Magnoliopsida</taxon>
        <taxon>eudicotyledons</taxon>
        <taxon>Gunneridae</taxon>
        <taxon>Pentapetalae</taxon>
        <taxon>rosids</taxon>
        <taxon>malvids</taxon>
        <taxon>Brassicales</taxon>
        <taxon>Brassicaceae</taxon>
        <taxon>Brassiceae</taxon>
        <taxon>Brassica</taxon>
    </lineage>
</organism>
<sequence>MKTFIVKCLLVLDLCNKNSKVSSISQISKNIDSLLATLVSKTPSQGFTTTTSSSYSKKDNIYGLAQCRGDISNTDCSNYIQDAAKKIRENFIGKPDTGDGLIYYNVANVTETDPKTFDNKLGELFDRIRSEAALRESQGLGKGKRKLTPFVTLNGLVEFTRDLNALGCAQGRRQVERCGGNFASAAQCFATADLRSVTACHNKKGCRVL</sequence>
<evidence type="ECO:0000313" key="8">
    <source>
        <dbReference type="Proteomes" id="UP000823674"/>
    </source>
</evidence>
<protein>
    <recommendedName>
        <fullName evidence="6">Gnk2-homologous domain-containing protein</fullName>
    </recommendedName>
</protein>
<evidence type="ECO:0000256" key="5">
    <source>
        <dbReference type="ARBA" id="ARBA00038515"/>
    </source>
</evidence>
<keyword evidence="4" id="KW-0677">Repeat</keyword>
<dbReference type="EMBL" id="JADBGQ010000008">
    <property type="protein sequence ID" value="KAG5381765.1"/>
    <property type="molecule type" value="Genomic_DNA"/>
</dbReference>
<dbReference type="InterPro" id="IPR050581">
    <property type="entry name" value="CRR_secretory_protein"/>
</dbReference>
<dbReference type="PANTHER" id="PTHR32411:SF55">
    <property type="entry name" value="CYSTEINE-RICH REPEAT SECRETORY PROTEIN 55"/>
    <property type="match status" value="1"/>
</dbReference>
<keyword evidence="3" id="KW-0732">Signal</keyword>
<dbReference type="Proteomes" id="UP000823674">
    <property type="component" value="Chromosome A09"/>
</dbReference>
<dbReference type="CDD" id="cd23509">
    <property type="entry name" value="Gnk2-like"/>
    <property type="match status" value="1"/>
</dbReference>
<dbReference type="PANTHER" id="PTHR32411">
    <property type="entry name" value="CYSTEINE-RICH REPEAT SECRETORY PROTEIN 38-RELATED"/>
    <property type="match status" value="1"/>
</dbReference>
<dbReference type="InterPro" id="IPR002902">
    <property type="entry name" value="GNK2"/>
</dbReference>
<feature type="domain" description="Gnk2-homologous" evidence="6">
    <location>
        <begin position="9"/>
        <end position="117"/>
    </location>
</feature>
<evidence type="ECO:0000256" key="2">
    <source>
        <dbReference type="ARBA" id="ARBA00022525"/>
    </source>
</evidence>
<evidence type="ECO:0000313" key="7">
    <source>
        <dbReference type="EMBL" id="KAG5381765.1"/>
    </source>
</evidence>
<evidence type="ECO:0000256" key="3">
    <source>
        <dbReference type="ARBA" id="ARBA00022729"/>
    </source>
</evidence>
<accession>A0ABQ7L5B7</accession>
<keyword evidence="2" id="KW-0964">Secreted</keyword>
<name>A0ABQ7L5B7_BRACM</name>
<reference evidence="7 8" key="1">
    <citation type="submission" date="2021-03" db="EMBL/GenBank/DDBJ databases">
        <authorList>
            <person name="King G.J."/>
            <person name="Bancroft I."/>
            <person name="Baten A."/>
            <person name="Bloomfield J."/>
            <person name="Borpatragohain P."/>
            <person name="He Z."/>
            <person name="Irish N."/>
            <person name="Irwin J."/>
            <person name="Liu K."/>
            <person name="Mauleon R.P."/>
            <person name="Moore J."/>
            <person name="Morris R."/>
            <person name="Ostergaard L."/>
            <person name="Wang B."/>
            <person name="Wells R."/>
        </authorList>
    </citation>
    <scope>NUCLEOTIDE SEQUENCE [LARGE SCALE GENOMIC DNA]</scope>
    <source>
        <strain evidence="7">R-o-18</strain>
        <tissue evidence="7">Leaf</tissue>
    </source>
</reference>
<evidence type="ECO:0000256" key="4">
    <source>
        <dbReference type="ARBA" id="ARBA00022737"/>
    </source>
</evidence>
<dbReference type="InterPro" id="IPR038408">
    <property type="entry name" value="GNK2_sf"/>
</dbReference>
<keyword evidence="8" id="KW-1185">Reference proteome</keyword>
<dbReference type="PROSITE" id="PS51473">
    <property type="entry name" value="GNK2"/>
    <property type="match status" value="1"/>
</dbReference>
<comment type="subcellular location">
    <subcellularLocation>
        <location evidence="1">Secreted</location>
    </subcellularLocation>
</comment>